<dbReference type="GO" id="GO:0006508">
    <property type="term" value="P:proteolysis"/>
    <property type="evidence" value="ECO:0007669"/>
    <property type="project" value="UniProtKB-KW"/>
</dbReference>
<feature type="domain" description="Peptidase S8/S53" evidence="9">
    <location>
        <begin position="213"/>
        <end position="494"/>
    </location>
</feature>
<keyword evidence="4 6" id="KW-0720">Serine protease</keyword>
<dbReference type="CDD" id="cd07481">
    <property type="entry name" value="Peptidases_S8_BacillopeptidaseF-like"/>
    <property type="match status" value="1"/>
</dbReference>
<dbReference type="InterPro" id="IPR033857">
    <property type="entry name" value="Bacillopeptidase_F"/>
</dbReference>
<sequence length="1439" mass="156060">MLKKNRSVFTLSWILSILVIVMSFAPGLAMATENTTNLSLNDNKQVTPAKKISKRLTDQFNKQKEITFLVKFSEQTNTQKIAKDMETKAKKQKVSAFKKELMKRSAVISELRLTAEQSQAPVMAWLEKQKQAGRVSDYKSFFIVNAIAVTGDEKVMKELAQFNQIAKILPNETRQLVGLADKSKASGDITPQSTEWNLNQIGVPGVWEKGIDGSGVVIANIDTGVQWDHPALKEKYRGYDPATGEADHTFNWFDPTTGQAIPYDDQGHGTHTMGTMVGAEPDGSNQIGVAPGAKWIAVKAFTALGGTDADLLAAGEWILAPTDADGTPHPEKAPDVVNNSWGGGPGLDEWYRPMVENWRAADIFPEFSAGNDGGTAETIANPANYPESFATGATDSENNLASFSSKGPSPYNEVKPEISAPGVNIRSAIPGSGYEGGWNGTSMAGPHVAGVVALLKQANASLSVDQIERILTQTAIPLTDSTFPDTPNNGYGHGLVNAYDAVSSVIDGLGEVKGQVLIEGEDTEVPTWTHDAPSIAFENMDLPLNLSVSDNISIQSVQLHYRGKESDEWKQITANRTSGDYRSGVYQAIIPGADVERPTLSYYWTVNDFGNNEVTSDTYAVEIQPGITRGYEQDFETYPAGWSSYGAENSWEWGIPTAGPVSAMSGEKVYATNLSGDYANNANMNLLMPPIDLPEGTTYLQFKSWYELETSFDYGKIFVSRDQQNWTELATYNGTSGGWIEEQVDLSVYAGERIYVTFNVTSDLSITNKGWYIDDLRLTDEAISPTKKAQLGVEKTKSEQKRATAKKAVDPKKIKPAKKAQVVGPQTHTANSGTPKPTALPLVAQVSVLESGRSTTSSPADGSYALYHAAGDYTLRAEAYGYQSQDRAVNIPRDGVVEASFVLEAIAQGTVSGKITNEKTGEPIADATVALLEDARIEPVKTDEDGNYALTAYQGNYTLKVTAPTYYAQEMTVEIKGNETNTKDLALKPFIGYPGEIGYDDGTADNARAWNAGGNSWAVKMSLAEGHHKAMVTAGVFRFWDTEWPVPGGDEFAVEVYDASGTDGAPGKKLAGPIDAIALRNGDWTVVDLSAQGIVVEGDFYMVYQQKYDNPNTPGLATDEDGVNAERSWQRLGGAWSPTPLEEGNYMIRARVNYEVTPPIIESPKNNSLTNKEKVTVTGKAAPTTTVKLFNGGEEIATTPATDEGTFSVEINLKKGENVLTATSVTESGGTEPSAPITITLDQKKPVLTIDSPLDGLKTNKEVITVSGKAVDENLDKVKVNGKKATLKEDGTFTYRLLLSEGENKIKVLAIDQAGNKVKKTVKVYVKSTPPTIENLHPNEDITLKSGESVKIELDSETDLKASYIIRMPLANPVRSMKTSSITEFPMMEDGEGHYTAYYTATSNLKNIQGAVVEVILRDEFGNEIRKEAAGKLFINVKK</sequence>
<evidence type="ECO:0000259" key="9">
    <source>
        <dbReference type="Pfam" id="PF00082"/>
    </source>
</evidence>
<dbReference type="NCBIfam" id="NF038128">
    <property type="entry name" value="choice_anch_J"/>
    <property type="match status" value="1"/>
</dbReference>
<dbReference type="InterPro" id="IPR036852">
    <property type="entry name" value="Peptidase_S8/S53_dom_sf"/>
</dbReference>
<reference evidence="10" key="1">
    <citation type="submission" date="2020-09" db="EMBL/GenBank/DDBJ databases">
        <title>A novel bacterium of genus Hazenella, isolated from South China Sea.</title>
        <authorList>
            <person name="Huang H."/>
            <person name="Mo K."/>
            <person name="Hu Y."/>
        </authorList>
    </citation>
    <scope>NUCLEOTIDE SEQUENCE</scope>
    <source>
        <strain evidence="10">IB182357</strain>
    </source>
</reference>
<evidence type="ECO:0000313" key="10">
    <source>
        <dbReference type="EMBL" id="MBD1373639.1"/>
    </source>
</evidence>
<dbReference type="SUPFAM" id="SSF49464">
    <property type="entry name" value="Carboxypeptidase regulatory domain-like"/>
    <property type="match status" value="2"/>
</dbReference>
<gene>
    <name evidence="10" type="ORF">IC620_14930</name>
</gene>
<evidence type="ECO:0000256" key="7">
    <source>
        <dbReference type="SAM" id="MobiDB-lite"/>
    </source>
</evidence>
<name>A0A926N6X0_9BACL</name>
<feature type="active site" description="Charge relay system" evidence="5 6">
    <location>
        <position position="442"/>
    </location>
</feature>
<dbReference type="Gene3D" id="2.60.40.10">
    <property type="entry name" value="Immunoglobulins"/>
    <property type="match status" value="2"/>
</dbReference>
<dbReference type="PRINTS" id="PR00723">
    <property type="entry name" value="SUBTILISIN"/>
</dbReference>
<dbReference type="GO" id="GO:0004252">
    <property type="term" value="F:serine-type endopeptidase activity"/>
    <property type="evidence" value="ECO:0007669"/>
    <property type="project" value="UniProtKB-UniRule"/>
</dbReference>
<evidence type="ECO:0000256" key="8">
    <source>
        <dbReference type="SAM" id="SignalP"/>
    </source>
</evidence>
<feature type="compositionally biased region" description="Basic and acidic residues" evidence="7">
    <location>
        <begin position="794"/>
        <end position="813"/>
    </location>
</feature>
<feature type="region of interest" description="Disordered" evidence="7">
    <location>
        <begin position="789"/>
        <end position="838"/>
    </location>
</feature>
<evidence type="ECO:0000256" key="2">
    <source>
        <dbReference type="ARBA" id="ARBA00022670"/>
    </source>
</evidence>
<protein>
    <submittedName>
        <fullName evidence="10">S8 family serine peptidase</fullName>
    </submittedName>
</protein>
<keyword evidence="11" id="KW-1185">Reference proteome</keyword>
<evidence type="ECO:0000313" key="11">
    <source>
        <dbReference type="Proteomes" id="UP000661691"/>
    </source>
</evidence>
<dbReference type="PANTHER" id="PTHR43399:SF4">
    <property type="entry name" value="CELL WALL-ASSOCIATED PROTEASE"/>
    <property type="match status" value="1"/>
</dbReference>
<evidence type="ECO:0000256" key="5">
    <source>
        <dbReference type="PIRSR" id="PIRSR615500-1"/>
    </source>
</evidence>
<keyword evidence="2 6" id="KW-0645">Protease</keyword>
<comment type="caution">
    <text evidence="10">The sequence shown here is derived from an EMBL/GenBank/DDBJ whole genome shotgun (WGS) entry which is preliminary data.</text>
</comment>
<evidence type="ECO:0000256" key="1">
    <source>
        <dbReference type="ARBA" id="ARBA00011073"/>
    </source>
</evidence>
<accession>A0A926N6X0</accession>
<dbReference type="EMBL" id="JACXAH010000031">
    <property type="protein sequence ID" value="MBD1373639.1"/>
    <property type="molecule type" value="Genomic_DNA"/>
</dbReference>
<dbReference type="FunFam" id="3.40.50.200:FF:000043">
    <property type="entry name" value="Peptidase S8"/>
    <property type="match status" value="1"/>
</dbReference>
<dbReference type="Pfam" id="PF20773">
    <property type="entry name" value="InhA-like_MAM"/>
    <property type="match status" value="1"/>
</dbReference>
<keyword evidence="3 6" id="KW-0378">Hydrolase</keyword>
<dbReference type="InterPro" id="IPR000209">
    <property type="entry name" value="Peptidase_S8/S53_dom"/>
</dbReference>
<dbReference type="PROSITE" id="PS51892">
    <property type="entry name" value="SUBTILASE"/>
    <property type="match status" value="1"/>
</dbReference>
<dbReference type="Proteomes" id="UP000661691">
    <property type="component" value="Unassembled WGS sequence"/>
</dbReference>
<dbReference type="Gene3D" id="3.40.50.200">
    <property type="entry name" value="Peptidase S8/S53 domain"/>
    <property type="match status" value="1"/>
</dbReference>
<comment type="similarity">
    <text evidence="1 6">Belongs to the peptidase S8 family.</text>
</comment>
<feature type="active site" description="Charge relay system" evidence="5 6">
    <location>
        <position position="268"/>
    </location>
</feature>
<dbReference type="InterPro" id="IPR015500">
    <property type="entry name" value="Peptidase_S8_subtilisin-rel"/>
</dbReference>
<feature type="signal peptide" evidence="8">
    <location>
        <begin position="1"/>
        <end position="31"/>
    </location>
</feature>
<feature type="active site" description="Charge relay system" evidence="5 6">
    <location>
        <position position="222"/>
    </location>
</feature>
<dbReference type="InterPro" id="IPR023828">
    <property type="entry name" value="Peptidase_S8_Ser-AS"/>
</dbReference>
<evidence type="ECO:0000256" key="3">
    <source>
        <dbReference type="ARBA" id="ARBA00022801"/>
    </source>
</evidence>
<dbReference type="InterPro" id="IPR051048">
    <property type="entry name" value="Peptidase_S8/S53_subtilisin"/>
</dbReference>
<evidence type="ECO:0000256" key="6">
    <source>
        <dbReference type="PROSITE-ProRule" id="PRU01240"/>
    </source>
</evidence>
<dbReference type="InterPro" id="IPR013783">
    <property type="entry name" value="Ig-like_fold"/>
</dbReference>
<dbReference type="SUPFAM" id="SSF49899">
    <property type="entry name" value="Concanavalin A-like lectins/glucanases"/>
    <property type="match status" value="1"/>
</dbReference>
<feature type="chain" id="PRO_5036722786" evidence="8">
    <location>
        <begin position="32"/>
        <end position="1439"/>
    </location>
</feature>
<dbReference type="PANTHER" id="PTHR43399">
    <property type="entry name" value="SUBTILISIN-RELATED"/>
    <property type="match status" value="1"/>
</dbReference>
<dbReference type="Pfam" id="PF00082">
    <property type="entry name" value="Peptidase_S8"/>
    <property type="match status" value="1"/>
</dbReference>
<evidence type="ECO:0000256" key="4">
    <source>
        <dbReference type="ARBA" id="ARBA00022825"/>
    </source>
</evidence>
<dbReference type="InterPro" id="IPR013320">
    <property type="entry name" value="ConA-like_dom_sf"/>
</dbReference>
<dbReference type="InterPro" id="IPR008969">
    <property type="entry name" value="CarboxyPept-like_regulatory"/>
</dbReference>
<dbReference type="Pfam" id="PF09136">
    <property type="entry name" value="Glucodextran_B"/>
    <property type="match status" value="2"/>
</dbReference>
<dbReference type="SUPFAM" id="SSF52743">
    <property type="entry name" value="Subtilisin-like"/>
    <property type="match status" value="1"/>
</dbReference>
<dbReference type="Gene3D" id="2.60.120.200">
    <property type="match status" value="1"/>
</dbReference>
<dbReference type="PROSITE" id="PS00138">
    <property type="entry name" value="SUBTILASE_SER"/>
    <property type="match status" value="1"/>
</dbReference>
<feature type="compositionally biased region" description="Polar residues" evidence="7">
    <location>
        <begin position="824"/>
        <end position="835"/>
    </location>
</feature>
<proteinExistence type="inferred from homology"/>
<organism evidence="10 11">
    <name type="scientific">Polycladospora coralii</name>
    <dbReference type="NCBI Taxonomy" id="2771432"/>
    <lineage>
        <taxon>Bacteria</taxon>
        <taxon>Bacillati</taxon>
        <taxon>Bacillota</taxon>
        <taxon>Bacilli</taxon>
        <taxon>Bacillales</taxon>
        <taxon>Thermoactinomycetaceae</taxon>
        <taxon>Polycladospora</taxon>
    </lineage>
</organism>
<dbReference type="Pfam" id="PF13620">
    <property type="entry name" value="CarboxypepD_reg"/>
    <property type="match status" value="1"/>
</dbReference>
<dbReference type="Gene3D" id="2.60.40.1120">
    <property type="entry name" value="Carboxypeptidase-like, regulatory domain"/>
    <property type="match status" value="2"/>
</dbReference>
<keyword evidence="8" id="KW-0732">Signal</keyword>